<organism evidence="1 2">
    <name type="scientific">Lentinula aff. lateritia</name>
    <dbReference type="NCBI Taxonomy" id="2804960"/>
    <lineage>
        <taxon>Eukaryota</taxon>
        <taxon>Fungi</taxon>
        <taxon>Dikarya</taxon>
        <taxon>Basidiomycota</taxon>
        <taxon>Agaricomycotina</taxon>
        <taxon>Agaricomycetes</taxon>
        <taxon>Agaricomycetidae</taxon>
        <taxon>Agaricales</taxon>
        <taxon>Marasmiineae</taxon>
        <taxon>Omphalotaceae</taxon>
        <taxon>Lentinula</taxon>
    </lineage>
</organism>
<comment type="caution">
    <text evidence="1">The sequence shown here is derived from an EMBL/GenBank/DDBJ whole genome shotgun (WGS) entry which is preliminary data.</text>
</comment>
<keyword evidence="2" id="KW-1185">Reference proteome</keyword>
<protein>
    <submittedName>
        <fullName evidence="1">Uncharacterized protein</fullName>
    </submittedName>
</protein>
<gene>
    <name evidence="1" type="ORF">F5876DRAFT_54307</name>
</gene>
<evidence type="ECO:0000313" key="1">
    <source>
        <dbReference type="EMBL" id="KAJ3803572.1"/>
    </source>
</evidence>
<sequence>MVSHQPFSFADGPGWIYIFLEGNVTYKVGRTNNVSRRIREWKRSCHTSPKTWLAAIWTPYAHRTERLVHLALEAICNSRPRVLCSCLSH</sequence>
<dbReference type="Proteomes" id="UP001163835">
    <property type="component" value="Unassembled WGS sequence"/>
</dbReference>
<proteinExistence type="predicted"/>
<accession>A0ACC1TG11</accession>
<dbReference type="EMBL" id="MU797291">
    <property type="protein sequence ID" value="KAJ3803572.1"/>
    <property type="molecule type" value="Genomic_DNA"/>
</dbReference>
<reference evidence="1" key="1">
    <citation type="submission" date="2022-09" db="EMBL/GenBank/DDBJ databases">
        <title>A Global Phylogenomic Analysis of the Shiitake Genus Lentinula.</title>
        <authorList>
            <consortium name="DOE Joint Genome Institute"/>
            <person name="Sierra-Patev S."/>
            <person name="Min B."/>
            <person name="Naranjo-Ortiz M."/>
            <person name="Looney B."/>
            <person name="Konkel Z."/>
            <person name="Slot J.C."/>
            <person name="Sakamoto Y."/>
            <person name="Steenwyk J.L."/>
            <person name="Rokas A."/>
            <person name="Carro J."/>
            <person name="Camarero S."/>
            <person name="Ferreira P."/>
            <person name="Molpeceres G."/>
            <person name="Ruiz-Duenas F.J."/>
            <person name="Serrano A."/>
            <person name="Henrissat B."/>
            <person name="Drula E."/>
            <person name="Hughes K.W."/>
            <person name="Mata J.L."/>
            <person name="Ishikawa N.K."/>
            <person name="Vargas-Isla R."/>
            <person name="Ushijima S."/>
            <person name="Smith C.A."/>
            <person name="Ahrendt S."/>
            <person name="Andreopoulos W."/>
            <person name="He G."/>
            <person name="Labutti K."/>
            <person name="Lipzen A."/>
            <person name="Ng V."/>
            <person name="Riley R."/>
            <person name="Sandor L."/>
            <person name="Barry K."/>
            <person name="Martinez A.T."/>
            <person name="Xiao Y."/>
            <person name="Gibbons J.G."/>
            <person name="Terashima K."/>
            <person name="Grigoriev I.V."/>
            <person name="Hibbett D.S."/>
        </authorList>
    </citation>
    <scope>NUCLEOTIDE SEQUENCE</scope>
    <source>
        <strain evidence="1">TMI1499</strain>
    </source>
</reference>
<name>A0ACC1TG11_9AGAR</name>
<evidence type="ECO:0000313" key="2">
    <source>
        <dbReference type="Proteomes" id="UP001163835"/>
    </source>
</evidence>